<comment type="caution">
    <text evidence="2">Lacks conserved residue(s) required for the propagation of feature annotation.</text>
</comment>
<evidence type="ECO:0000256" key="1">
    <source>
        <dbReference type="ARBA" id="ARBA00023125"/>
    </source>
</evidence>
<reference evidence="5" key="2">
    <citation type="submission" date="2021-04" db="EMBL/GenBank/DDBJ databases">
        <authorList>
            <person name="Gilroy R."/>
        </authorList>
    </citation>
    <scope>NUCLEOTIDE SEQUENCE</scope>
    <source>
        <strain evidence="5">ChiBcec8-14828</strain>
    </source>
</reference>
<dbReference type="GO" id="GO:0003697">
    <property type="term" value="F:single-stranded DNA binding"/>
    <property type="evidence" value="ECO:0007669"/>
    <property type="project" value="UniProtKB-UniRule"/>
</dbReference>
<dbReference type="PANTHER" id="PTHR10302">
    <property type="entry name" value="SINGLE-STRANDED DNA-BINDING PROTEIN"/>
    <property type="match status" value="1"/>
</dbReference>
<feature type="region of interest" description="Disordered" evidence="4">
    <location>
        <begin position="105"/>
        <end position="158"/>
    </location>
</feature>
<dbReference type="HAMAP" id="MF_00984">
    <property type="entry name" value="SSB"/>
    <property type="match status" value="1"/>
</dbReference>
<dbReference type="Pfam" id="PF00436">
    <property type="entry name" value="SSB"/>
    <property type="match status" value="1"/>
</dbReference>
<name>A0A9D2S0S0_9FIRM</name>
<dbReference type="PROSITE" id="PS50935">
    <property type="entry name" value="SSB"/>
    <property type="match status" value="1"/>
</dbReference>
<accession>A0A9D2S0S0</accession>
<evidence type="ECO:0000256" key="4">
    <source>
        <dbReference type="SAM" id="MobiDB-lite"/>
    </source>
</evidence>
<sequence length="158" mass="17184">MLNVVCLMGRLTADPELKTTPSGISACTCTIAVDRSYVRPGEERKADFINLVLWRGTAEFVCKYFSKGSMIAVKGSLQSRSYEDLNGDKRTRYEVVVDAAHFAGSKADGGQAQGQSAAAQAPARPQEPKQQSMYGRNVPSYLPPDDFALVDDGEDLPF</sequence>
<dbReference type="AlphaFoldDB" id="A0A9D2S0S0"/>
<keyword evidence="1 2" id="KW-0238">DNA-binding</keyword>
<reference evidence="5" key="1">
    <citation type="journal article" date="2021" name="PeerJ">
        <title>Extensive microbial diversity within the chicken gut microbiome revealed by metagenomics and culture.</title>
        <authorList>
            <person name="Gilroy R."/>
            <person name="Ravi A."/>
            <person name="Getino M."/>
            <person name="Pursley I."/>
            <person name="Horton D.L."/>
            <person name="Alikhan N.F."/>
            <person name="Baker D."/>
            <person name="Gharbi K."/>
            <person name="Hall N."/>
            <person name="Watson M."/>
            <person name="Adriaenssens E.M."/>
            <person name="Foster-Nyarko E."/>
            <person name="Jarju S."/>
            <person name="Secka A."/>
            <person name="Antonio M."/>
            <person name="Oren A."/>
            <person name="Chaudhuri R.R."/>
            <person name="La Ragione R."/>
            <person name="Hildebrand F."/>
            <person name="Pallen M.J."/>
        </authorList>
    </citation>
    <scope>NUCLEOTIDE SEQUENCE</scope>
    <source>
        <strain evidence="5">ChiBcec8-14828</strain>
    </source>
</reference>
<proteinExistence type="inferred from homology"/>
<dbReference type="NCBIfam" id="TIGR00621">
    <property type="entry name" value="ssb"/>
    <property type="match status" value="1"/>
</dbReference>
<dbReference type="PANTHER" id="PTHR10302:SF27">
    <property type="entry name" value="SINGLE-STRANDED DNA-BINDING PROTEIN"/>
    <property type="match status" value="1"/>
</dbReference>
<evidence type="ECO:0000313" key="5">
    <source>
        <dbReference type="EMBL" id="HJB39066.1"/>
    </source>
</evidence>
<dbReference type="InterPro" id="IPR012340">
    <property type="entry name" value="NA-bd_OB-fold"/>
</dbReference>
<feature type="compositionally biased region" description="Acidic residues" evidence="4">
    <location>
        <begin position="148"/>
        <end position="158"/>
    </location>
</feature>
<evidence type="ECO:0000256" key="3">
    <source>
        <dbReference type="PIRNR" id="PIRNR002070"/>
    </source>
</evidence>
<dbReference type="CDD" id="cd04496">
    <property type="entry name" value="SSB_OBF"/>
    <property type="match status" value="1"/>
</dbReference>
<protein>
    <recommendedName>
        <fullName evidence="2 3">Single-stranded DNA-binding protein</fullName>
        <shortName evidence="2">SSB</shortName>
    </recommendedName>
</protein>
<dbReference type="InterPro" id="IPR011344">
    <property type="entry name" value="ssDNA-bd"/>
</dbReference>
<dbReference type="PIRSF" id="PIRSF002070">
    <property type="entry name" value="SSB"/>
    <property type="match status" value="1"/>
</dbReference>
<comment type="subunit">
    <text evidence="2">Homotetramer.</text>
</comment>
<dbReference type="Gene3D" id="2.40.50.140">
    <property type="entry name" value="Nucleic acid-binding proteins"/>
    <property type="match status" value="1"/>
</dbReference>
<comment type="caution">
    <text evidence="5">The sequence shown here is derived from an EMBL/GenBank/DDBJ whole genome shotgun (WGS) entry which is preliminary data.</text>
</comment>
<dbReference type="GO" id="GO:0006260">
    <property type="term" value="P:DNA replication"/>
    <property type="evidence" value="ECO:0007669"/>
    <property type="project" value="InterPro"/>
</dbReference>
<feature type="compositionally biased region" description="Low complexity" evidence="4">
    <location>
        <begin position="108"/>
        <end position="131"/>
    </location>
</feature>
<dbReference type="SUPFAM" id="SSF50249">
    <property type="entry name" value="Nucleic acid-binding proteins"/>
    <property type="match status" value="1"/>
</dbReference>
<gene>
    <name evidence="5" type="ORF">H9943_01565</name>
</gene>
<dbReference type="EMBL" id="DWYA01000014">
    <property type="protein sequence ID" value="HJB39066.1"/>
    <property type="molecule type" value="Genomic_DNA"/>
</dbReference>
<organism evidence="5 6">
    <name type="scientific">Candidatus Ruthenibacterium avium</name>
    <dbReference type="NCBI Taxonomy" id="2838751"/>
    <lineage>
        <taxon>Bacteria</taxon>
        <taxon>Bacillati</taxon>
        <taxon>Bacillota</taxon>
        <taxon>Clostridia</taxon>
        <taxon>Eubacteriales</taxon>
        <taxon>Oscillospiraceae</taxon>
        <taxon>Ruthenibacterium</taxon>
    </lineage>
</organism>
<dbReference type="InterPro" id="IPR000424">
    <property type="entry name" value="Primosome_PriB/ssb"/>
</dbReference>
<dbReference type="GO" id="GO:0009295">
    <property type="term" value="C:nucleoid"/>
    <property type="evidence" value="ECO:0007669"/>
    <property type="project" value="TreeGrafter"/>
</dbReference>
<dbReference type="Proteomes" id="UP000824209">
    <property type="component" value="Unassembled WGS sequence"/>
</dbReference>
<evidence type="ECO:0000256" key="2">
    <source>
        <dbReference type="HAMAP-Rule" id="MF_00984"/>
    </source>
</evidence>
<evidence type="ECO:0000313" key="6">
    <source>
        <dbReference type="Proteomes" id="UP000824209"/>
    </source>
</evidence>